<keyword evidence="3" id="KW-1185">Reference proteome</keyword>
<name>A0A1D2VDT3_9ASCO</name>
<accession>A0A1D2VDT3</accession>
<evidence type="ECO:0000313" key="2">
    <source>
        <dbReference type="EMBL" id="ODV59759.1"/>
    </source>
</evidence>
<feature type="compositionally biased region" description="Basic residues" evidence="1">
    <location>
        <begin position="64"/>
        <end position="86"/>
    </location>
</feature>
<dbReference type="AlphaFoldDB" id="A0A1D2VDT3"/>
<dbReference type="InParanoid" id="A0A1D2VDT3"/>
<organism evidence="2 3">
    <name type="scientific">Ascoidea rubescens DSM 1968</name>
    <dbReference type="NCBI Taxonomy" id="1344418"/>
    <lineage>
        <taxon>Eukaryota</taxon>
        <taxon>Fungi</taxon>
        <taxon>Dikarya</taxon>
        <taxon>Ascomycota</taxon>
        <taxon>Saccharomycotina</taxon>
        <taxon>Saccharomycetes</taxon>
        <taxon>Ascoideaceae</taxon>
        <taxon>Ascoidea</taxon>
    </lineage>
</organism>
<reference evidence="3" key="1">
    <citation type="submission" date="2016-05" db="EMBL/GenBank/DDBJ databases">
        <title>Comparative genomics of biotechnologically important yeasts.</title>
        <authorList>
            <consortium name="DOE Joint Genome Institute"/>
            <person name="Riley R."/>
            <person name="Haridas S."/>
            <person name="Wolfe K.H."/>
            <person name="Lopes M.R."/>
            <person name="Hittinger C.T."/>
            <person name="Goker M."/>
            <person name="Salamov A."/>
            <person name="Wisecaver J."/>
            <person name="Long T.M."/>
            <person name="Aerts A.L."/>
            <person name="Barry K."/>
            <person name="Choi C."/>
            <person name="Clum A."/>
            <person name="Coughlan A.Y."/>
            <person name="Deshpande S."/>
            <person name="Douglass A.P."/>
            <person name="Hanson S.J."/>
            <person name="Klenk H.-P."/>
            <person name="Labutti K."/>
            <person name="Lapidus A."/>
            <person name="Lindquist E."/>
            <person name="Lipzen A."/>
            <person name="Meier-Kolthoff J.P."/>
            <person name="Ohm R.A."/>
            <person name="Otillar R.P."/>
            <person name="Pangilinan J."/>
            <person name="Peng Y."/>
            <person name="Rokas A."/>
            <person name="Rosa C.A."/>
            <person name="Scheuner C."/>
            <person name="Sibirny A.A."/>
            <person name="Slot J.C."/>
            <person name="Stielow J.B."/>
            <person name="Sun H."/>
            <person name="Kurtzman C.P."/>
            <person name="Blackwell M."/>
            <person name="Grigoriev I.V."/>
            <person name="Jeffries T.W."/>
        </authorList>
    </citation>
    <scope>NUCLEOTIDE SEQUENCE [LARGE SCALE GENOMIC DNA]</scope>
    <source>
        <strain evidence="3">DSM 1968</strain>
    </source>
</reference>
<dbReference type="RefSeq" id="XP_020046066.1">
    <property type="nucleotide sequence ID" value="XM_020194643.1"/>
</dbReference>
<feature type="region of interest" description="Disordered" evidence="1">
    <location>
        <begin position="60"/>
        <end position="93"/>
    </location>
</feature>
<proteinExistence type="predicted"/>
<protein>
    <submittedName>
        <fullName evidence="2">Uncharacterized protein</fullName>
    </submittedName>
</protein>
<dbReference type="EMBL" id="KV454484">
    <property type="protein sequence ID" value="ODV59759.1"/>
    <property type="molecule type" value="Genomic_DNA"/>
</dbReference>
<dbReference type="Proteomes" id="UP000095038">
    <property type="component" value="Unassembled WGS sequence"/>
</dbReference>
<evidence type="ECO:0000256" key="1">
    <source>
        <dbReference type="SAM" id="MobiDB-lite"/>
    </source>
</evidence>
<evidence type="ECO:0000313" key="3">
    <source>
        <dbReference type="Proteomes" id="UP000095038"/>
    </source>
</evidence>
<sequence>MKKNGKDNDFTKDLWNDCNALHNVIFHQASYTMISDWFLNSKKNEFVDIAKNYFNSENENLRVKSTKQKKRKNQPKKTLSKRKHQKITKEGRN</sequence>
<dbReference type="GeneID" id="30968279"/>
<gene>
    <name evidence="2" type="ORF">ASCRUDRAFT_81669</name>
</gene>